<feature type="compositionally biased region" description="Low complexity" evidence="1">
    <location>
        <begin position="171"/>
        <end position="199"/>
    </location>
</feature>
<protein>
    <recommendedName>
        <fullName evidence="2">Chorismate-utilising enzyme C-terminal domain-containing protein</fullName>
    </recommendedName>
</protein>
<feature type="region of interest" description="Disordered" evidence="1">
    <location>
        <begin position="122"/>
        <end position="143"/>
    </location>
</feature>
<feature type="compositionally biased region" description="Low complexity" evidence="1">
    <location>
        <begin position="122"/>
        <end position="132"/>
    </location>
</feature>
<feature type="region of interest" description="Disordered" evidence="1">
    <location>
        <begin position="50"/>
        <end position="71"/>
    </location>
</feature>
<reference evidence="4" key="1">
    <citation type="journal article" date="2019" name="Int. J. Syst. Evol. Microbiol.">
        <title>The Global Catalogue of Microorganisms (GCM) 10K type strain sequencing project: providing services to taxonomists for standard genome sequencing and annotation.</title>
        <authorList>
            <consortium name="The Broad Institute Genomics Platform"/>
            <consortium name="The Broad Institute Genome Sequencing Center for Infectious Disease"/>
            <person name="Wu L."/>
            <person name="Ma J."/>
        </authorList>
    </citation>
    <scope>NUCLEOTIDE SEQUENCE [LARGE SCALE GENOMIC DNA]</scope>
    <source>
        <strain evidence="4">JCM 11483</strain>
    </source>
</reference>
<accession>A0ABP6RMS1</accession>
<name>A0ABP6RMS1_9MICC</name>
<dbReference type="Pfam" id="PF00425">
    <property type="entry name" value="Chorismate_bind"/>
    <property type="match status" value="1"/>
</dbReference>
<evidence type="ECO:0000313" key="4">
    <source>
        <dbReference type="Proteomes" id="UP001501736"/>
    </source>
</evidence>
<sequence length="577" mass="59449">MGEPPMGEPPMGEPPVVRAPVAVADLGADGLPEDLAVALFARLRPAEEEATPAALLDSSDHATSGAGPRSRRSIIALSRGPHAVDVRHRDGVTVETAPDGEHRTEEGFFAWLRRRWPRARTASGDAADAGDAGNPGGADDGSPDFALGWVGWLGHELWHELAPRPGHGPTPAVAGRSAAPSAADSADAASGSPAEPGPGTDDARLFRATHAVVVDHAAGTVERQSLGEDSGWTAAVDAAVAEALAAARPAGRSLGGDDGPGVPPTVAELAVRDARTRHLAAIDAALAEIREGTTYEVCLTTAVTGRLTAGADGPLDVLGLYRRLRAANRAPFTQLLRFPGSDRAVDLLSTSPERFLSLSSGGTARTEPIKGTRPRGVDAAEDAALAEELAAHPKDRAENVMITDLARNDLSIHAEPGTLRTERLCAIESYPTVHQMVSTVSARAAAGVAHADVVAATFPPGSMTGAPKLSTLEILERLETGRRGPYAGVAGYFSTTGAADLSVLIRTLVLEHDDDAEDATRTPPTPGAEHDHAPGTARMHLGLGGAIVADSDPAAEWEEIVAKAAGVLGTLGVDFPG</sequence>
<dbReference type="Gene3D" id="3.60.120.10">
    <property type="entry name" value="Anthranilate synthase"/>
    <property type="match status" value="1"/>
</dbReference>
<dbReference type="PANTHER" id="PTHR11236">
    <property type="entry name" value="AMINOBENZOATE/ANTHRANILATE SYNTHASE"/>
    <property type="match status" value="1"/>
</dbReference>
<evidence type="ECO:0000256" key="1">
    <source>
        <dbReference type="SAM" id="MobiDB-lite"/>
    </source>
</evidence>
<proteinExistence type="predicted"/>
<dbReference type="PANTHER" id="PTHR11236:SF18">
    <property type="entry name" value="AMINODEOXYCHORISMATE SYNTHASE"/>
    <property type="match status" value="1"/>
</dbReference>
<evidence type="ECO:0000259" key="2">
    <source>
        <dbReference type="Pfam" id="PF00425"/>
    </source>
</evidence>
<dbReference type="EMBL" id="BAAAYG010000016">
    <property type="protein sequence ID" value="GAA3288272.1"/>
    <property type="molecule type" value="Genomic_DNA"/>
</dbReference>
<gene>
    <name evidence="3" type="ORF">GCM10020260_26500</name>
</gene>
<dbReference type="Proteomes" id="UP001501736">
    <property type="component" value="Unassembled WGS sequence"/>
</dbReference>
<feature type="region of interest" description="Disordered" evidence="1">
    <location>
        <begin position="515"/>
        <end position="536"/>
    </location>
</feature>
<dbReference type="InterPro" id="IPR005801">
    <property type="entry name" value="ADC_synthase"/>
</dbReference>
<keyword evidence="4" id="KW-1185">Reference proteome</keyword>
<comment type="caution">
    <text evidence="3">The sequence shown here is derived from an EMBL/GenBank/DDBJ whole genome shotgun (WGS) entry which is preliminary data.</text>
</comment>
<dbReference type="PRINTS" id="PR00095">
    <property type="entry name" value="ANTSNTHASEI"/>
</dbReference>
<feature type="region of interest" description="Disordered" evidence="1">
    <location>
        <begin position="161"/>
        <end position="202"/>
    </location>
</feature>
<dbReference type="InterPro" id="IPR015890">
    <property type="entry name" value="Chorismate_C"/>
</dbReference>
<dbReference type="InterPro" id="IPR019999">
    <property type="entry name" value="Anth_synth_I-like"/>
</dbReference>
<dbReference type="SUPFAM" id="SSF56322">
    <property type="entry name" value="ADC synthase"/>
    <property type="match status" value="1"/>
</dbReference>
<evidence type="ECO:0000313" key="3">
    <source>
        <dbReference type="EMBL" id="GAA3288272.1"/>
    </source>
</evidence>
<organism evidence="3 4">
    <name type="scientific">Nesterenkonia halobia</name>
    <dbReference type="NCBI Taxonomy" id="37922"/>
    <lineage>
        <taxon>Bacteria</taxon>
        <taxon>Bacillati</taxon>
        <taxon>Actinomycetota</taxon>
        <taxon>Actinomycetes</taxon>
        <taxon>Micrococcales</taxon>
        <taxon>Micrococcaceae</taxon>
        <taxon>Nesterenkonia</taxon>
    </lineage>
</organism>
<feature type="domain" description="Chorismate-utilising enzyme C-terminal" evidence="2">
    <location>
        <begin position="276"/>
        <end position="563"/>
    </location>
</feature>